<accession>A4GIF1</accession>
<protein>
    <submittedName>
        <fullName evidence="1">Uncharacterized protein</fullName>
    </submittedName>
</protein>
<organism evidence="1">
    <name type="scientific">uncultured marine bacterium HF10_19P19</name>
    <dbReference type="NCBI Taxonomy" id="413067"/>
    <lineage>
        <taxon>Bacteria</taxon>
        <taxon>environmental samples</taxon>
    </lineage>
</organism>
<dbReference type="InterPro" id="IPR045471">
    <property type="entry name" value="DUF6494"/>
</dbReference>
<proteinExistence type="predicted"/>
<sequence>MTDKKPEISEMSASEIAMRKFLKQLGVTTHQRLETALAGRIKDGAAAAGDRLAITAQIAIPELGFTHEIQAELMVPEADDS</sequence>
<reference evidence="1" key="2">
    <citation type="journal article" date="2007" name="Proc. Natl. Acad. Sci. U.S.A.">
        <title>Proteorhodopsin photosystem gene expression enables photophosphorylation in a heterologous host.</title>
        <authorList>
            <person name="Martinez A."/>
            <person name="Bradley A.S."/>
            <person name="Waldbauer J.R."/>
            <person name="Summons R.E."/>
            <person name="Delong E.F."/>
        </authorList>
    </citation>
    <scope>NUCLEOTIDE SEQUENCE</scope>
</reference>
<reference evidence="1" key="1">
    <citation type="journal article" date="2007" name="Environ. Microbiol.">
        <title>Proteorhodopsin photosystem gene clusters exhibit co-evolutionary trends and shared ancestry among diverse marine microbial phyla.</title>
        <authorList>
            <person name="McCarren J."/>
            <person name="Delong E.F."/>
        </authorList>
    </citation>
    <scope>NUCLEOTIDE SEQUENCE</scope>
</reference>
<dbReference type="AlphaFoldDB" id="A4GIF1"/>
<name>A4GIF1_9BACT</name>
<dbReference type="Pfam" id="PF20104">
    <property type="entry name" value="DUF6494"/>
    <property type="match status" value="1"/>
</dbReference>
<dbReference type="EMBL" id="EF100190">
    <property type="protein sequence ID" value="ABL60961.1"/>
    <property type="molecule type" value="Genomic_DNA"/>
</dbReference>
<gene>
    <name evidence="1" type="ORF">ALOHA_HF1019P19.24</name>
</gene>
<evidence type="ECO:0000313" key="1">
    <source>
        <dbReference type="EMBL" id="ABL60961.1"/>
    </source>
</evidence>